<keyword evidence="3" id="KW-0408">Iron</keyword>
<dbReference type="Gene3D" id="1.10.15.40">
    <property type="entry name" value="Electron transport complex subunit B, putative Fe-S cluster"/>
    <property type="match status" value="1"/>
</dbReference>
<keyword evidence="1" id="KW-0004">4Fe-4S</keyword>
<dbReference type="RefSeq" id="WP_307633446.1">
    <property type="nucleotide sequence ID" value="NZ_JAPHEH010000001.1"/>
</dbReference>
<dbReference type="GO" id="GO:0051539">
    <property type="term" value="F:4 iron, 4 sulfur cluster binding"/>
    <property type="evidence" value="ECO:0007669"/>
    <property type="project" value="UniProtKB-KW"/>
</dbReference>
<dbReference type="GO" id="GO:0046872">
    <property type="term" value="F:metal ion binding"/>
    <property type="evidence" value="ECO:0007669"/>
    <property type="project" value="UniProtKB-KW"/>
</dbReference>
<evidence type="ECO:0000313" key="7">
    <source>
        <dbReference type="Proteomes" id="UP001154240"/>
    </source>
</evidence>
<organism evidence="6 7">
    <name type="scientific">Thiovibrio frasassiensis</name>
    <dbReference type="NCBI Taxonomy" id="2984131"/>
    <lineage>
        <taxon>Bacteria</taxon>
        <taxon>Pseudomonadati</taxon>
        <taxon>Thermodesulfobacteriota</taxon>
        <taxon>Desulfobulbia</taxon>
        <taxon>Desulfobulbales</taxon>
        <taxon>Thiovibrionaceae</taxon>
        <taxon>Thiovibrio</taxon>
    </lineage>
</organism>
<feature type="domain" description="4Fe-4S" evidence="5">
    <location>
        <begin position="1"/>
        <end position="60"/>
    </location>
</feature>
<dbReference type="Proteomes" id="UP001154240">
    <property type="component" value="Unassembled WGS sequence"/>
</dbReference>
<dbReference type="Pfam" id="PF04060">
    <property type="entry name" value="FeS"/>
    <property type="match status" value="1"/>
</dbReference>
<dbReference type="PROSITE" id="PS51656">
    <property type="entry name" value="4FE4S"/>
    <property type="match status" value="1"/>
</dbReference>
<evidence type="ECO:0000256" key="2">
    <source>
        <dbReference type="ARBA" id="ARBA00022723"/>
    </source>
</evidence>
<keyword evidence="7" id="KW-1185">Reference proteome</keyword>
<evidence type="ECO:0000313" key="6">
    <source>
        <dbReference type="EMBL" id="MDG4476479.1"/>
    </source>
</evidence>
<keyword evidence="4" id="KW-0411">Iron-sulfur</keyword>
<sequence>MTPIEIVKRTPKNNCGQCGYPSCLAFSAAVAKSGEDFGKCPYLDTTGLNVVQQQGAALEELSEQRDLALIEYLKGKISTLDFTRIAAPLGATLCGKDNQTLSFSFLGQTVLLNREGILLDGHVPDDPRDQILLYNYIHSQGGVDPTQDWIGLETLPNSISKVRTLATYCEKRLAELFSPLPAATIIAACHRLGGVEAPTLSATLGCIIPVLPKIPQYLVYWEAEPEDGFAPKVKILFDRQVLNFLDLESLIFSAERLAERLAVLLA</sequence>
<protein>
    <submittedName>
        <fullName evidence="6">DUF3786 domain-containing protein</fullName>
    </submittedName>
</protein>
<evidence type="ECO:0000256" key="1">
    <source>
        <dbReference type="ARBA" id="ARBA00022485"/>
    </source>
</evidence>
<accession>A0A9X4MKH2</accession>
<dbReference type="InterPro" id="IPR007202">
    <property type="entry name" value="4Fe-4S_dom"/>
</dbReference>
<dbReference type="Pfam" id="PF12654">
    <property type="entry name" value="DUF3786"/>
    <property type="match status" value="1"/>
</dbReference>
<keyword evidence="2" id="KW-0479">Metal-binding</keyword>
<evidence type="ECO:0000256" key="3">
    <source>
        <dbReference type="ARBA" id="ARBA00023004"/>
    </source>
</evidence>
<name>A0A9X4MKH2_9BACT</name>
<dbReference type="AlphaFoldDB" id="A0A9X4MKH2"/>
<dbReference type="EMBL" id="JAPHEH010000001">
    <property type="protein sequence ID" value="MDG4476479.1"/>
    <property type="molecule type" value="Genomic_DNA"/>
</dbReference>
<evidence type="ECO:0000256" key="4">
    <source>
        <dbReference type="ARBA" id="ARBA00023014"/>
    </source>
</evidence>
<gene>
    <name evidence="6" type="ORF">OLX77_09965</name>
</gene>
<evidence type="ECO:0000259" key="5">
    <source>
        <dbReference type="PROSITE" id="PS51656"/>
    </source>
</evidence>
<reference evidence="6" key="2">
    <citation type="submission" date="2022-10" db="EMBL/GenBank/DDBJ databases">
        <authorList>
            <person name="Aronson H.S."/>
        </authorList>
    </citation>
    <scope>NUCLEOTIDE SEQUENCE</scope>
    <source>
        <strain evidence="6">RS19-109</strain>
    </source>
</reference>
<proteinExistence type="predicted"/>
<comment type="caution">
    <text evidence="6">The sequence shown here is derived from an EMBL/GenBank/DDBJ whole genome shotgun (WGS) entry which is preliminary data.</text>
</comment>
<dbReference type="InterPro" id="IPR024264">
    <property type="entry name" value="DUF3786"/>
</dbReference>
<reference evidence="6" key="1">
    <citation type="journal article" date="2022" name="bioRxiv">
        <title>Thiovibrio frasassiensisgen. nov., sp. nov., an autotrophic, elemental sulfur disproportionating bacterium isolated from sulfidic karst sediment, and proposal of Thiovibrionaceae fam. nov.</title>
        <authorList>
            <person name="Aronson H."/>
            <person name="Thomas C."/>
            <person name="Bhattacharyya M."/>
            <person name="Eckstein S."/>
            <person name="Jensen S."/>
            <person name="Barco R."/>
            <person name="Macalady J."/>
            <person name="Amend J."/>
        </authorList>
    </citation>
    <scope>NUCLEOTIDE SEQUENCE</scope>
    <source>
        <strain evidence="6">RS19-109</strain>
    </source>
</reference>